<dbReference type="HOGENOM" id="CLU_1246605_0_0_1"/>
<feature type="region of interest" description="Disordered" evidence="1">
    <location>
        <begin position="158"/>
        <end position="183"/>
    </location>
</feature>
<name>V4APQ9_LOTGI</name>
<dbReference type="EMBL" id="KB201366">
    <property type="protein sequence ID" value="ESO96775.1"/>
    <property type="molecule type" value="Genomic_DNA"/>
</dbReference>
<dbReference type="GeneID" id="20251157"/>
<dbReference type="CTD" id="20251157"/>
<dbReference type="KEGG" id="lgi:LOTGIDRAFT_239746"/>
<dbReference type="Proteomes" id="UP000030746">
    <property type="component" value="Unassembled WGS sequence"/>
</dbReference>
<organism evidence="2 3">
    <name type="scientific">Lottia gigantea</name>
    <name type="common">Giant owl limpet</name>
    <dbReference type="NCBI Taxonomy" id="225164"/>
    <lineage>
        <taxon>Eukaryota</taxon>
        <taxon>Metazoa</taxon>
        <taxon>Spiralia</taxon>
        <taxon>Lophotrochozoa</taxon>
        <taxon>Mollusca</taxon>
        <taxon>Gastropoda</taxon>
        <taxon>Patellogastropoda</taxon>
        <taxon>Lottioidea</taxon>
        <taxon>Lottiidae</taxon>
        <taxon>Lottia</taxon>
    </lineage>
</organism>
<evidence type="ECO:0000313" key="3">
    <source>
        <dbReference type="Proteomes" id="UP000030746"/>
    </source>
</evidence>
<protein>
    <submittedName>
        <fullName evidence="2">Uncharacterized protein</fullName>
    </submittedName>
</protein>
<proteinExistence type="predicted"/>
<dbReference type="OrthoDB" id="301415at2759"/>
<dbReference type="RefSeq" id="XP_009052536.1">
    <property type="nucleotide sequence ID" value="XM_009054288.1"/>
</dbReference>
<gene>
    <name evidence="2" type="ORF">LOTGIDRAFT_239746</name>
</gene>
<accession>V4APQ9</accession>
<evidence type="ECO:0000313" key="2">
    <source>
        <dbReference type="EMBL" id="ESO96775.1"/>
    </source>
</evidence>
<dbReference type="AlphaFoldDB" id="V4APQ9"/>
<keyword evidence="3" id="KW-1185">Reference proteome</keyword>
<reference evidence="2 3" key="1">
    <citation type="journal article" date="2013" name="Nature">
        <title>Insights into bilaterian evolution from three spiralian genomes.</title>
        <authorList>
            <person name="Simakov O."/>
            <person name="Marletaz F."/>
            <person name="Cho S.J."/>
            <person name="Edsinger-Gonzales E."/>
            <person name="Havlak P."/>
            <person name="Hellsten U."/>
            <person name="Kuo D.H."/>
            <person name="Larsson T."/>
            <person name="Lv J."/>
            <person name="Arendt D."/>
            <person name="Savage R."/>
            <person name="Osoegawa K."/>
            <person name="de Jong P."/>
            <person name="Grimwood J."/>
            <person name="Chapman J.A."/>
            <person name="Shapiro H."/>
            <person name="Aerts A."/>
            <person name="Otillar R.P."/>
            <person name="Terry A.Y."/>
            <person name="Boore J.L."/>
            <person name="Grigoriev I.V."/>
            <person name="Lindberg D.R."/>
            <person name="Seaver E.C."/>
            <person name="Weisblat D.A."/>
            <person name="Putnam N.H."/>
            <person name="Rokhsar D.S."/>
        </authorList>
    </citation>
    <scope>NUCLEOTIDE SEQUENCE [LARGE SCALE GENOMIC DNA]</scope>
</reference>
<evidence type="ECO:0000256" key="1">
    <source>
        <dbReference type="SAM" id="MobiDB-lite"/>
    </source>
</evidence>
<sequence>MAQKGITLYTVGCEPSITPYKEFFTAIAYITGGQYVPLTGAKSLTQIIIGGAQEEMSLEKWMEDVNKEVTAEMEAKGGIDIDEEAVTSKVQALFKSKGARSKQLHQNKTQLAAPSSFAYKMSGMSKLSDINAIYDKEAPAPAPGAFMKKAKKKGLLNSMRSRSKGGDSEDDDEVCAPPLPMASMSTFGDCEDVYEVEDGEIHMEQARRMVQKSKMRNMSKYS</sequence>